<dbReference type="AlphaFoldDB" id="A0AA97F9R5"/>
<feature type="transmembrane region" description="Helical" evidence="1">
    <location>
        <begin position="69"/>
        <end position="87"/>
    </location>
</feature>
<gene>
    <name evidence="2" type="ORF">RB602_14915</name>
</gene>
<accession>A0AA97F9R5</accession>
<reference evidence="2 3" key="1">
    <citation type="submission" date="2023-10" db="EMBL/GenBank/DDBJ databases">
        <title>Complete genome sequence of a Sphingomonadaceae bacterium.</title>
        <authorList>
            <person name="Yan C."/>
        </authorList>
    </citation>
    <scope>NUCLEOTIDE SEQUENCE [LARGE SCALE GENOMIC DNA]</scope>
    <source>
        <strain evidence="2 3">SCSIO 66989</strain>
    </source>
</reference>
<sequence length="218" mass="22144">MQASTPAMSAFAGGPVLALGLMGSGMISAAAAGRFWVGVLLALLTGAGLTLFAYALAMPALPHPLSIGLAFLIASVSFAARGTLFARSALGRGWLIAAFVVAGEAAILATAAAQPGALPDWLLVLLPAQWANMAIQASLTGAGTFAASAALIALGGTAAATMLVAWLWPRRWPYIVMFTVWLALSALVYHWPGPLLPHTDLAIAAAPNGQIISAYGPV</sequence>
<feature type="transmembrane region" description="Helical" evidence="1">
    <location>
        <begin position="39"/>
        <end position="57"/>
    </location>
</feature>
<dbReference type="KEGG" id="acoa:RB602_14915"/>
<dbReference type="Proteomes" id="UP001302429">
    <property type="component" value="Chromosome"/>
</dbReference>
<keyword evidence="1" id="KW-0472">Membrane</keyword>
<feature type="transmembrane region" description="Helical" evidence="1">
    <location>
        <begin position="174"/>
        <end position="191"/>
    </location>
</feature>
<keyword evidence="1" id="KW-1133">Transmembrane helix</keyword>
<evidence type="ECO:0000313" key="3">
    <source>
        <dbReference type="Proteomes" id="UP001302429"/>
    </source>
</evidence>
<dbReference type="EMBL" id="CP136594">
    <property type="protein sequence ID" value="WOE75100.1"/>
    <property type="molecule type" value="Genomic_DNA"/>
</dbReference>
<keyword evidence="3" id="KW-1185">Reference proteome</keyword>
<protein>
    <submittedName>
        <fullName evidence="2">Uncharacterized protein</fullName>
    </submittedName>
</protein>
<proteinExistence type="predicted"/>
<feature type="transmembrane region" description="Helical" evidence="1">
    <location>
        <begin position="93"/>
        <end position="113"/>
    </location>
</feature>
<feature type="transmembrane region" description="Helical" evidence="1">
    <location>
        <begin position="145"/>
        <end position="167"/>
    </location>
</feature>
<evidence type="ECO:0000256" key="1">
    <source>
        <dbReference type="SAM" id="Phobius"/>
    </source>
</evidence>
<name>A0AA97F9R5_9SPHN</name>
<organism evidence="2 3">
    <name type="scientific">Alterisphingorhabdus coralli</name>
    <dbReference type="NCBI Taxonomy" id="3071408"/>
    <lineage>
        <taxon>Bacteria</taxon>
        <taxon>Pseudomonadati</taxon>
        <taxon>Pseudomonadota</taxon>
        <taxon>Alphaproteobacteria</taxon>
        <taxon>Sphingomonadales</taxon>
        <taxon>Sphingomonadaceae</taxon>
        <taxon>Alterisphingorhabdus (ex Yan et al. 2024)</taxon>
    </lineage>
</organism>
<evidence type="ECO:0000313" key="2">
    <source>
        <dbReference type="EMBL" id="WOE75100.1"/>
    </source>
</evidence>
<keyword evidence="1" id="KW-0812">Transmembrane</keyword>
<dbReference type="RefSeq" id="WP_317081702.1">
    <property type="nucleotide sequence ID" value="NZ_CP136594.1"/>
</dbReference>